<dbReference type="GO" id="GO:0003735">
    <property type="term" value="F:structural constituent of ribosome"/>
    <property type="evidence" value="ECO:0007669"/>
    <property type="project" value="InterPro"/>
</dbReference>
<gene>
    <name evidence="4 5" type="primary">rps11</name>
</gene>
<dbReference type="InterPro" id="IPR036967">
    <property type="entry name" value="Ribosomal_uS11_sf"/>
</dbReference>
<accession>A0A976UFB0</accession>
<dbReference type="GO" id="GO:0006412">
    <property type="term" value="P:translation"/>
    <property type="evidence" value="ECO:0007669"/>
    <property type="project" value="UniProtKB-UniRule"/>
</dbReference>
<sequence length="134" mass="14952">MKKIREIKKISSRNKNNINKIFRGVIHIQSSVNNTIITVTDILGQVVSWTSAGTSGFRGTRKRTPYVVQVTACNVSNQIINRGITQVEVFLKGPGIGRDVALRTIRRNGILLNLVRDVTPIPHNGCRPPKKRLL</sequence>
<geneLocation type="chloroplast" evidence="5"/>
<dbReference type="GeneID" id="74848633"/>
<keyword evidence="2 4" id="KW-0689">Ribosomal protein</keyword>
<keyword evidence="4" id="KW-0699">rRNA-binding</keyword>
<protein>
    <recommendedName>
        <fullName evidence="4">Small ribosomal subunit protein uS11c</fullName>
    </recommendedName>
</protein>
<comment type="subcellular location">
    <subcellularLocation>
        <location evidence="4">Plastid</location>
        <location evidence="4">Chloroplast</location>
    </subcellularLocation>
</comment>
<evidence type="ECO:0000256" key="3">
    <source>
        <dbReference type="ARBA" id="ARBA00023274"/>
    </source>
</evidence>
<keyword evidence="5" id="KW-0934">Plastid</keyword>
<name>A0A976UFB0_9ASPA</name>
<dbReference type="GO" id="GO:1990904">
    <property type="term" value="C:ribonucleoprotein complex"/>
    <property type="evidence" value="ECO:0007669"/>
    <property type="project" value="UniProtKB-KW"/>
</dbReference>
<comment type="subunit">
    <text evidence="4">Part of the 30S ribosomal subunit.</text>
</comment>
<organism evidence="5">
    <name type="scientific">Gastrodia javanica</name>
    <dbReference type="NCBI Taxonomy" id="2974003"/>
    <lineage>
        <taxon>Eukaryota</taxon>
        <taxon>Viridiplantae</taxon>
        <taxon>Streptophyta</taxon>
        <taxon>Embryophyta</taxon>
        <taxon>Tracheophyta</taxon>
        <taxon>Spermatophyta</taxon>
        <taxon>Magnoliopsida</taxon>
        <taxon>Liliopsida</taxon>
        <taxon>Asparagales</taxon>
        <taxon>Orchidaceae</taxon>
        <taxon>Epidendroideae</taxon>
        <taxon>Gastrodieae</taxon>
        <taxon>Gastrodia</taxon>
    </lineage>
</organism>
<evidence type="ECO:0000256" key="4">
    <source>
        <dbReference type="HAMAP-Rule" id="MF_01310"/>
    </source>
</evidence>
<dbReference type="NCBIfam" id="NF003698">
    <property type="entry name" value="PRK05309.1"/>
    <property type="match status" value="1"/>
</dbReference>
<keyword evidence="4" id="KW-0694">RNA-binding</keyword>
<dbReference type="GO" id="GO:0009507">
    <property type="term" value="C:chloroplast"/>
    <property type="evidence" value="ECO:0007669"/>
    <property type="project" value="UniProtKB-SubCell"/>
</dbReference>
<dbReference type="HAMAP" id="MF_01310">
    <property type="entry name" value="Ribosomal_uS11"/>
    <property type="match status" value="1"/>
</dbReference>
<dbReference type="PIRSF" id="PIRSF002131">
    <property type="entry name" value="Ribosomal_S11"/>
    <property type="match status" value="1"/>
</dbReference>
<comment type="similarity">
    <text evidence="1 4">Belongs to the universal ribosomal protein uS11 family.</text>
</comment>
<dbReference type="PANTHER" id="PTHR11759">
    <property type="entry name" value="40S RIBOSOMAL PROTEIN S14/30S RIBOSOMAL PROTEIN S11"/>
    <property type="match status" value="1"/>
</dbReference>
<dbReference type="GO" id="GO:0019843">
    <property type="term" value="F:rRNA binding"/>
    <property type="evidence" value="ECO:0007669"/>
    <property type="project" value="UniProtKB-UniRule"/>
</dbReference>
<evidence type="ECO:0000313" key="5">
    <source>
        <dbReference type="EMBL" id="UVG40895.1"/>
    </source>
</evidence>
<dbReference type="RefSeq" id="YP_010471556.1">
    <property type="nucleotide sequence ID" value="NC_066063.1"/>
</dbReference>
<reference evidence="5" key="1">
    <citation type="submission" date="2022-05" db="EMBL/GenBank/DDBJ databases">
        <title>Unprecedent plastid genome of Gastrodia.</title>
        <authorList>
            <person name="Wen Y."/>
            <person name="Jin X."/>
        </authorList>
    </citation>
    <scope>NUCLEOTIDE SEQUENCE</scope>
    <source>
        <strain evidence="5">Jin.X.H. PE-BO 4091</strain>
    </source>
</reference>
<dbReference type="InterPro" id="IPR001971">
    <property type="entry name" value="Ribosomal_uS11"/>
</dbReference>
<evidence type="ECO:0000256" key="2">
    <source>
        <dbReference type="ARBA" id="ARBA00022980"/>
    </source>
</evidence>
<dbReference type="AlphaFoldDB" id="A0A976UFB0"/>
<evidence type="ECO:0000256" key="1">
    <source>
        <dbReference type="ARBA" id="ARBA00006194"/>
    </source>
</evidence>
<dbReference type="Gene3D" id="3.30.420.80">
    <property type="entry name" value="Ribosomal protein S11"/>
    <property type="match status" value="1"/>
</dbReference>
<dbReference type="Pfam" id="PF00411">
    <property type="entry name" value="Ribosomal_S11"/>
    <property type="match status" value="1"/>
</dbReference>
<keyword evidence="5" id="KW-0150">Chloroplast</keyword>
<dbReference type="SUPFAM" id="SSF53137">
    <property type="entry name" value="Translational machinery components"/>
    <property type="match status" value="1"/>
</dbReference>
<keyword evidence="3 4" id="KW-0687">Ribonucleoprotein</keyword>
<dbReference type="EMBL" id="ON515482">
    <property type="protein sequence ID" value="UVG40895.1"/>
    <property type="molecule type" value="Genomic_DNA"/>
</dbReference>
<dbReference type="GO" id="GO:0005840">
    <property type="term" value="C:ribosome"/>
    <property type="evidence" value="ECO:0007669"/>
    <property type="project" value="UniProtKB-KW"/>
</dbReference>
<proteinExistence type="inferred from homology"/>